<keyword evidence="2" id="KW-1185">Reference proteome</keyword>
<name>A0A1B1IW06_9CAUD</name>
<dbReference type="KEGG" id="vg:55002042"/>
<protein>
    <recommendedName>
        <fullName evidence="3">Lipoprotein</fullName>
    </recommendedName>
</protein>
<evidence type="ECO:0000313" key="1">
    <source>
        <dbReference type="EMBL" id="ANS05505.1"/>
    </source>
</evidence>
<dbReference type="GeneID" id="55002042"/>
<evidence type="ECO:0008006" key="3">
    <source>
        <dbReference type="Google" id="ProtNLM"/>
    </source>
</evidence>
<evidence type="ECO:0000313" key="2">
    <source>
        <dbReference type="Proteomes" id="UP000505242"/>
    </source>
</evidence>
<dbReference type="RefSeq" id="YP_009811019.1">
    <property type="nucleotide sequence ID" value="NC_048050.1"/>
</dbReference>
<dbReference type="EMBL" id="KT997847">
    <property type="protein sequence ID" value="ANS05505.1"/>
    <property type="molecule type" value="Genomic_DNA"/>
</dbReference>
<dbReference type="PROSITE" id="PS51257">
    <property type="entry name" value="PROKAR_LIPOPROTEIN"/>
    <property type="match status" value="1"/>
</dbReference>
<sequence>MKNYLIWTLPILVIVLLGMYGCDNTRHSIGISGKPLSTDFEQGVKMNYKIVFGKVRNKNEEDED</sequence>
<dbReference type="Proteomes" id="UP000505242">
    <property type="component" value="Genome"/>
</dbReference>
<accession>A0A1B1IW06</accession>
<reference evidence="1 2" key="1">
    <citation type="submission" date="2015-11" db="EMBL/GenBank/DDBJ databases">
        <title>Genomes of Abundant and Widespread Viruses from the Deep Ocean.</title>
        <authorList>
            <person name="Mizuno C.M."/>
            <person name="Ghai R."/>
            <person name="Saghai A."/>
            <person name="Lopez-Garcia P."/>
            <person name="Rodriguez-Valera F."/>
        </authorList>
    </citation>
    <scope>NUCLEOTIDE SEQUENCE [LARGE SCALE GENOMIC DNA]</scope>
</reference>
<proteinExistence type="predicted"/>
<organism evidence="1 2">
    <name type="scientific">uncultured phage_Deep1-GF2-KM23-C739</name>
    <dbReference type="NCBI Taxonomy" id="2740798"/>
    <lineage>
        <taxon>Viruses</taxon>
        <taxon>Duplodnaviria</taxon>
        <taxon>Heunggongvirae</taxon>
        <taxon>Uroviricota</taxon>
        <taxon>Caudoviricetes</taxon>
        <taxon>Autographivirales</taxon>
        <taxon>Chosvirus</taxon>
        <taxon>Chosvirus KM23C739</taxon>
    </lineage>
</organism>